<evidence type="ECO:0000313" key="4">
    <source>
        <dbReference type="EMBL" id="SDC79197.1"/>
    </source>
</evidence>
<accession>A0A1G6PIF3</accession>
<gene>
    <name evidence="4" type="ORF">SAMN05216174_104289</name>
</gene>
<dbReference type="AlphaFoldDB" id="A0A1G6PIF3"/>
<evidence type="ECO:0000256" key="3">
    <source>
        <dbReference type="ARBA" id="ARBA00023098"/>
    </source>
</evidence>
<dbReference type="InterPro" id="IPR029058">
    <property type="entry name" value="AB_hydrolase_fold"/>
</dbReference>
<dbReference type="GO" id="GO:0016042">
    <property type="term" value="P:lipid catabolic process"/>
    <property type="evidence" value="ECO:0007669"/>
    <property type="project" value="UniProtKB-KW"/>
</dbReference>
<evidence type="ECO:0000256" key="1">
    <source>
        <dbReference type="ARBA" id="ARBA00022801"/>
    </source>
</evidence>
<dbReference type="Pfam" id="PF03403">
    <property type="entry name" value="PAF-AH_p_II"/>
    <property type="match status" value="2"/>
</dbReference>
<organism evidence="4 5">
    <name type="scientific">Actinokineospora iranica</name>
    <dbReference type="NCBI Taxonomy" id="1271860"/>
    <lineage>
        <taxon>Bacteria</taxon>
        <taxon>Bacillati</taxon>
        <taxon>Actinomycetota</taxon>
        <taxon>Actinomycetes</taxon>
        <taxon>Pseudonocardiales</taxon>
        <taxon>Pseudonocardiaceae</taxon>
        <taxon>Actinokineospora</taxon>
    </lineage>
</organism>
<name>A0A1G6PIF3_9PSEU</name>
<keyword evidence="2" id="KW-0442">Lipid degradation</keyword>
<keyword evidence="1 4" id="KW-0378">Hydrolase</keyword>
<protein>
    <submittedName>
        <fullName evidence="4">Dienelactone hydrolase</fullName>
    </submittedName>
</protein>
<dbReference type="STRING" id="1271860.SAMN05216174_104289"/>
<reference evidence="5" key="1">
    <citation type="submission" date="2016-10" db="EMBL/GenBank/DDBJ databases">
        <authorList>
            <person name="Varghese N."/>
            <person name="Submissions S."/>
        </authorList>
    </citation>
    <scope>NUCLEOTIDE SEQUENCE [LARGE SCALE GENOMIC DNA]</scope>
    <source>
        <strain evidence="5">IBRC-M 10403</strain>
    </source>
</reference>
<dbReference type="GO" id="GO:0003847">
    <property type="term" value="F:1-alkyl-2-acetylglycerophosphocholine esterase activity"/>
    <property type="evidence" value="ECO:0007669"/>
    <property type="project" value="TreeGrafter"/>
</dbReference>
<dbReference type="PANTHER" id="PTHR10272:SF0">
    <property type="entry name" value="PLATELET-ACTIVATING FACTOR ACETYLHYDROLASE"/>
    <property type="match status" value="1"/>
</dbReference>
<dbReference type="EMBL" id="FMZZ01000004">
    <property type="protein sequence ID" value="SDC79197.1"/>
    <property type="molecule type" value="Genomic_DNA"/>
</dbReference>
<dbReference type="Gene3D" id="3.40.50.1820">
    <property type="entry name" value="alpha/beta hydrolase"/>
    <property type="match status" value="1"/>
</dbReference>
<proteinExistence type="predicted"/>
<keyword evidence="5" id="KW-1185">Reference proteome</keyword>
<dbReference type="PANTHER" id="PTHR10272">
    <property type="entry name" value="PLATELET-ACTIVATING FACTOR ACETYLHYDROLASE"/>
    <property type="match status" value="1"/>
</dbReference>
<evidence type="ECO:0000313" key="5">
    <source>
        <dbReference type="Proteomes" id="UP000199501"/>
    </source>
</evidence>
<dbReference type="Proteomes" id="UP000199501">
    <property type="component" value="Unassembled WGS sequence"/>
</dbReference>
<keyword evidence="3" id="KW-0443">Lipid metabolism</keyword>
<sequence>MLPEPTGESAVGVVSLRLVDQGRKDFLGGQPFRELMVDVRYPALPGQGERARQMTAGEAAAFGDLAGRFNYGVEPGTFDWAAVRTHAHRNAAPDTSGGPRPVVIYSPGLGDSRTFNGSLVDDLASRGYVVVTVDHTYESSGVEFPDGRVARSVVFDREPTLDLLRGIVDTRVADVRFVLDSLPDGLVDRSRVAVVGHSAGGFAALQAMHDDPRVRAAVNFDGQLSIGFDDDGTNLSSVATDGVDRPFLLVGSRPPTPSWQALLANSTGERRVETPTNATHASFTDAEALLRHDPHGLVEFNRHVVADFLAEHL</sequence>
<dbReference type="SUPFAM" id="SSF53474">
    <property type="entry name" value="alpha/beta-Hydrolases"/>
    <property type="match status" value="1"/>
</dbReference>
<evidence type="ECO:0000256" key="2">
    <source>
        <dbReference type="ARBA" id="ARBA00022963"/>
    </source>
</evidence>